<evidence type="ECO:0000256" key="1">
    <source>
        <dbReference type="SAM" id="MobiDB-lite"/>
    </source>
</evidence>
<dbReference type="Pfam" id="PF07885">
    <property type="entry name" value="Ion_trans_2"/>
    <property type="match status" value="1"/>
</dbReference>
<dbReference type="GO" id="GO:0042391">
    <property type="term" value="P:regulation of membrane potential"/>
    <property type="evidence" value="ECO:0007669"/>
    <property type="project" value="TreeGrafter"/>
</dbReference>
<keyword evidence="2" id="KW-0812">Transmembrane</keyword>
<accession>A0A8S1LSG3</accession>
<dbReference type="PANTHER" id="PTHR10217">
    <property type="entry name" value="VOLTAGE AND LIGAND GATED POTASSIUM CHANNEL"/>
    <property type="match status" value="1"/>
</dbReference>
<dbReference type="InterPro" id="IPR013099">
    <property type="entry name" value="K_chnl_dom"/>
</dbReference>
<feature type="transmembrane region" description="Helical" evidence="2">
    <location>
        <begin position="197"/>
        <end position="218"/>
    </location>
</feature>
<feature type="transmembrane region" description="Helical" evidence="2">
    <location>
        <begin position="419"/>
        <end position="440"/>
    </location>
</feature>
<dbReference type="GO" id="GO:0005249">
    <property type="term" value="F:voltage-gated potassium channel activity"/>
    <property type="evidence" value="ECO:0007669"/>
    <property type="project" value="TreeGrafter"/>
</dbReference>
<gene>
    <name evidence="4" type="ORF">PSON_ATCC_30995.1.T0260140</name>
</gene>
<evidence type="ECO:0000313" key="5">
    <source>
        <dbReference type="Proteomes" id="UP000692954"/>
    </source>
</evidence>
<proteinExistence type="predicted"/>
<feature type="transmembrane region" description="Helical" evidence="2">
    <location>
        <begin position="345"/>
        <end position="368"/>
    </location>
</feature>
<dbReference type="EMBL" id="CAJJDN010000026">
    <property type="protein sequence ID" value="CAD8069969.1"/>
    <property type="molecule type" value="Genomic_DNA"/>
</dbReference>
<feature type="region of interest" description="Disordered" evidence="1">
    <location>
        <begin position="963"/>
        <end position="988"/>
    </location>
</feature>
<dbReference type="InterPro" id="IPR000595">
    <property type="entry name" value="cNMP-bd_dom"/>
</dbReference>
<feature type="domain" description="Cyclic nucleotide-binding" evidence="3">
    <location>
        <begin position="558"/>
        <end position="637"/>
    </location>
</feature>
<feature type="compositionally biased region" description="Basic residues" evidence="1">
    <location>
        <begin position="968"/>
        <end position="988"/>
    </location>
</feature>
<keyword evidence="2" id="KW-0472">Membrane</keyword>
<sequence>MKQQPKNFELSNDQEKQQQIDLEEPYQKSGNELFSQETLMRKREKLSPIIESNSGHQEQLILQSNTPQQLITPKNETEKLQTFGQVELIKQSKSFRKLIVYFHQKDFIKVLLMPFKLTSSFKQRHFNLINDLSASYKNYNGRSNDTQKKLIHQYISLIDIRIQLRLKFRIIKTKCKQYLTYIHNQIPLIEPMSNTQFFWDLICFTIRIYLIIVIPVIMAFHGQSFITQQLGPLLLFSIILIFDIITRAFTITYDQGLPIRDRYLLFKKQLNFSTVLELFSFIYTIVITLSEDDPIDKYILKEGWPKILLSLLYIQVFNILKFIDVSQYSLKLSRMSTSIVDLIKLIALILLVQHIFSCVWLIFGAYSVVNQENSWLNPYQHDDWSLQFLQSFYFICVTTFTVGYGDLTPKNPSEQIFTIIYMFFCMLLFSYTVNTIGTILTQIKESSDKIKSKLTAINLYMHNKSISPALQFKVREQLYFYLKQEIIQQVNEQSEIIQLLPQDLQHSLKIEAAKSIINKCSFFKDNFSNEILNQLLEEVNFHMYQPGAIIHSKDEFYIHIIEQGQVDVMYKKKIIQTLEKYDYFGLEEFINQQANPNITFKSTSFTSVLSIPHSYFHKILSQNDLENQKFHNLLTQSPSISNFCFICKTKSHETQMCTLVHFVPNREVIIKKYLYRRKQKKRLSQDRKLRMIFLNQIDEKTEESKLQQIKFLNAKKHQKMVMDSVIKFKNDNEFYLESLFPNIEQPLSIESQSESENENQDELKDQSISEQNIKFKGESKQVPNLLSKNLIQFQVLQKLKKKRLINQNQQQQQLSPPLMTSQFGQVNLTSYFSTKQNLKQNIQQVYAKSFDLDQLIEEINIYDELRIKMNNLVLFPKKEQEQIEFWYKKLSNLKEDLNDMANFECLKNYEIYCRQWNVDTVVKKITSKPKKIRGLKRLKRYLIFPYLFINKYLDRKDQNDINKTLDKSKRKRSTKPKVNKKSRITPKS</sequence>
<feature type="region of interest" description="Disordered" evidence="1">
    <location>
        <begin position="1"/>
        <end position="28"/>
    </location>
</feature>
<dbReference type="Proteomes" id="UP000692954">
    <property type="component" value="Unassembled WGS sequence"/>
</dbReference>
<reference evidence="4" key="1">
    <citation type="submission" date="2021-01" db="EMBL/GenBank/DDBJ databases">
        <authorList>
            <consortium name="Genoscope - CEA"/>
            <person name="William W."/>
        </authorList>
    </citation>
    <scope>NUCLEOTIDE SEQUENCE</scope>
</reference>
<dbReference type="OrthoDB" id="297496at2759"/>
<protein>
    <recommendedName>
        <fullName evidence="3">Cyclic nucleotide-binding domain-containing protein</fullName>
    </recommendedName>
</protein>
<feature type="compositionally biased region" description="Basic and acidic residues" evidence="1">
    <location>
        <begin position="761"/>
        <end position="770"/>
    </location>
</feature>
<keyword evidence="2" id="KW-1133">Transmembrane helix</keyword>
<evidence type="ECO:0000313" key="4">
    <source>
        <dbReference type="EMBL" id="CAD8069969.1"/>
    </source>
</evidence>
<feature type="transmembrane region" description="Helical" evidence="2">
    <location>
        <begin position="307"/>
        <end position="324"/>
    </location>
</feature>
<keyword evidence="5" id="KW-1185">Reference proteome</keyword>
<evidence type="ECO:0000256" key="2">
    <source>
        <dbReference type="SAM" id="Phobius"/>
    </source>
</evidence>
<comment type="caution">
    <text evidence="4">The sequence shown here is derived from an EMBL/GenBank/DDBJ whole genome shotgun (WGS) entry which is preliminary data.</text>
</comment>
<evidence type="ECO:0000259" key="3">
    <source>
        <dbReference type="PROSITE" id="PS50042"/>
    </source>
</evidence>
<dbReference type="Pfam" id="PF00027">
    <property type="entry name" value="cNMP_binding"/>
    <property type="match status" value="1"/>
</dbReference>
<feature type="transmembrane region" description="Helical" evidence="2">
    <location>
        <begin position="388"/>
        <end position="407"/>
    </location>
</feature>
<dbReference type="PANTHER" id="PTHR10217:SF435">
    <property type="entry name" value="POTASSIUM VOLTAGE-GATED CHANNEL PROTEIN EAG"/>
    <property type="match status" value="1"/>
</dbReference>
<feature type="transmembrane region" description="Helical" evidence="2">
    <location>
        <begin position="270"/>
        <end position="287"/>
    </location>
</feature>
<feature type="compositionally biased region" description="Polar residues" evidence="1">
    <location>
        <begin position="1"/>
        <end position="11"/>
    </location>
</feature>
<dbReference type="GO" id="GO:0005886">
    <property type="term" value="C:plasma membrane"/>
    <property type="evidence" value="ECO:0007669"/>
    <property type="project" value="TreeGrafter"/>
</dbReference>
<feature type="region of interest" description="Disordered" evidence="1">
    <location>
        <begin position="749"/>
        <end position="770"/>
    </location>
</feature>
<feature type="transmembrane region" description="Helical" evidence="2">
    <location>
        <begin position="230"/>
        <end position="249"/>
    </location>
</feature>
<organism evidence="4 5">
    <name type="scientific">Paramecium sonneborni</name>
    <dbReference type="NCBI Taxonomy" id="65129"/>
    <lineage>
        <taxon>Eukaryota</taxon>
        <taxon>Sar</taxon>
        <taxon>Alveolata</taxon>
        <taxon>Ciliophora</taxon>
        <taxon>Intramacronucleata</taxon>
        <taxon>Oligohymenophorea</taxon>
        <taxon>Peniculida</taxon>
        <taxon>Parameciidae</taxon>
        <taxon>Paramecium</taxon>
    </lineage>
</organism>
<dbReference type="InterPro" id="IPR050818">
    <property type="entry name" value="KCNH_animal-type"/>
</dbReference>
<name>A0A8S1LSG3_9CILI</name>
<dbReference type="PROSITE" id="PS50042">
    <property type="entry name" value="CNMP_BINDING_3"/>
    <property type="match status" value="1"/>
</dbReference>
<dbReference type="AlphaFoldDB" id="A0A8S1LSG3"/>